<dbReference type="EnsemblPlants" id="Zm00001eb430310_T001">
    <property type="protein sequence ID" value="Zm00001eb430310_P001"/>
    <property type="gene ID" value="Zm00001eb430310"/>
</dbReference>
<keyword evidence="3" id="KW-1185">Reference proteome</keyword>
<name>A0A804RIJ7_MAIZE</name>
<reference evidence="2" key="2">
    <citation type="submission" date="2019-07" db="EMBL/GenBank/DDBJ databases">
        <authorList>
            <person name="Seetharam A."/>
            <person name="Woodhouse M."/>
            <person name="Cannon E."/>
        </authorList>
    </citation>
    <scope>NUCLEOTIDE SEQUENCE [LARGE SCALE GENOMIC DNA]</scope>
    <source>
        <strain evidence="2">cv. B73</strain>
    </source>
</reference>
<evidence type="ECO:0000256" key="1">
    <source>
        <dbReference type="SAM" id="MobiDB-lite"/>
    </source>
</evidence>
<evidence type="ECO:0000313" key="3">
    <source>
        <dbReference type="Proteomes" id="UP000007305"/>
    </source>
</evidence>
<accession>A0A804RIJ7</accession>
<proteinExistence type="predicted"/>
<dbReference type="InParanoid" id="A0A804RIJ7"/>
<feature type="region of interest" description="Disordered" evidence="1">
    <location>
        <begin position="92"/>
        <end position="112"/>
    </location>
</feature>
<reference evidence="2" key="3">
    <citation type="submission" date="2021-05" db="UniProtKB">
        <authorList>
            <consortium name="EnsemblPlants"/>
        </authorList>
    </citation>
    <scope>IDENTIFICATION</scope>
    <source>
        <strain evidence="2">cv. B73</strain>
    </source>
</reference>
<protein>
    <submittedName>
        <fullName evidence="2">Uncharacterized protein</fullName>
    </submittedName>
</protein>
<dbReference type="Gramene" id="Zm00001eb430310_T001">
    <property type="protein sequence ID" value="Zm00001eb430310_P001"/>
    <property type="gene ID" value="Zm00001eb430310"/>
</dbReference>
<reference evidence="3" key="1">
    <citation type="journal article" date="2009" name="Science">
        <title>The B73 maize genome: complexity, diversity, and dynamics.</title>
        <authorList>
            <person name="Schnable P.S."/>
            <person name="Ware D."/>
            <person name="Fulton R.S."/>
            <person name="Stein J.C."/>
            <person name="Wei F."/>
            <person name="Pasternak S."/>
            <person name="Liang C."/>
            <person name="Zhang J."/>
            <person name="Fulton L."/>
            <person name="Graves T.A."/>
            <person name="Minx P."/>
            <person name="Reily A.D."/>
            <person name="Courtney L."/>
            <person name="Kruchowski S.S."/>
            <person name="Tomlinson C."/>
            <person name="Strong C."/>
            <person name="Delehaunty K."/>
            <person name="Fronick C."/>
            <person name="Courtney B."/>
            <person name="Rock S.M."/>
            <person name="Belter E."/>
            <person name="Du F."/>
            <person name="Kim K."/>
            <person name="Abbott R.M."/>
            <person name="Cotton M."/>
            <person name="Levy A."/>
            <person name="Marchetto P."/>
            <person name="Ochoa K."/>
            <person name="Jackson S.M."/>
            <person name="Gillam B."/>
            <person name="Chen W."/>
            <person name="Yan L."/>
            <person name="Higginbotham J."/>
            <person name="Cardenas M."/>
            <person name="Waligorski J."/>
            <person name="Applebaum E."/>
            <person name="Phelps L."/>
            <person name="Falcone J."/>
            <person name="Kanchi K."/>
            <person name="Thane T."/>
            <person name="Scimone A."/>
            <person name="Thane N."/>
            <person name="Henke J."/>
            <person name="Wang T."/>
            <person name="Ruppert J."/>
            <person name="Shah N."/>
            <person name="Rotter K."/>
            <person name="Hodges J."/>
            <person name="Ingenthron E."/>
            <person name="Cordes M."/>
            <person name="Kohlberg S."/>
            <person name="Sgro J."/>
            <person name="Delgado B."/>
            <person name="Mead K."/>
            <person name="Chinwalla A."/>
            <person name="Leonard S."/>
            <person name="Crouse K."/>
            <person name="Collura K."/>
            <person name="Kudrna D."/>
            <person name="Currie J."/>
            <person name="He R."/>
            <person name="Angelova A."/>
            <person name="Rajasekar S."/>
            <person name="Mueller T."/>
            <person name="Lomeli R."/>
            <person name="Scara G."/>
            <person name="Ko A."/>
            <person name="Delaney K."/>
            <person name="Wissotski M."/>
            <person name="Lopez G."/>
            <person name="Campos D."/>
            <person name="Braidotti M."/>
            <person name="Ashley E."/>
            <person name="Golser W."/>
            <person name="Kim H."/>
            <person name="Lee S."/>
            <person name="Lin J."/>
            <person name="Dujmic Z."/>
            <person name="Kim W."/>
            <person name="Talag J."/>
            <person name="Zuccolo A."/>
            <person name="Fan C."/>
            <person name="Sebastian A."/>
            <person name="Kramer M."/>
            <person name="Spiegel L."/>
            <person name="Nascimento L."/>
            <person name="Zutavern T."/>
            <person name="Miller B."/>
            <person name="Ambroise C."/>
            <person name="Muller S."/>
            <person name="Spooner W."/>
            <person name="Narechania A."/>
            <person name="Ren L."/>
            <person name="Wei S."/>
            <person name="Kumari S."/>
            <person name="Faga B."/>
            <person name="Levy M.J."/>
            <person name="McMahan L."/>
            <person name="Van Buren P."/>
            <person name="Vaughn M.W."/>
            <person name="Ying K."/>
            <person name="Yeh C.-T."/>
            <person name="Emrich S.J."/>
            <person name="Jia Y."/>
            <person name="Kalyanaraman A."/>
            <person name="Hsia A.-P."/>
            <person name="Barbazuk W.B."/>
            <person name="Baucom R.S."/>
            <person name="Brutnell T.P."/>
            <person name="Carpita N.C."/>
            <person name="Chaparro C."/>
            <person name="Chia J.-M."/>
            <person name="Deragon J.-M."/>
            <person name="Estill J.C."/>
            <person name="Fu Y."/>
            <person name="Jeddeloh J.A."/>
            <person name="Han Y."/>
            <person name="Lee H."/>
            <person name="Li P."/>
            <person name="Lisch D.R."/>
            <person name="Liu S."/>
            <person name="Liu Z."/>
            <person name="Nagel D.H."/>
            <person name="McCann M.C."/>
            <person name="SanMiguel P."/>
            <person name="Myers A.M."/>
            <person name="Nettleton D."/>
            <person name="Nguyen J."/>
            <person name="Penning B.W."/>
            <person name="Ponnala L."/>
            <person name="Schneider K.L."/>
            <person name="Schwartz D.C."/>
            <person name="Sharma A."/>
            <person name="Soderlund C."/>
            <person name="Springer N.M."/>
            <person name="Sun Q."/>
            <person name="Wang H."/>
            <person name="Waterman M."/>
            <person name="Westerman R."/>
            <person name="Wolfgruber T.K."/>
            <person name="Yang L."/>
            <person name="Yu Y."/>
            <person name="Zhang L."/>
            <person name="Zhou S."/>
            <person name="Zhu Q."/>
            <person name="Bennetzen J.L."/>
            <person name="Dawe R.K."/>
            <person name="Jiang J."/>
            <person name="Jiang N."/>
            <person name="Presting G.G."/>
            <person name="Wessler S.R."/>
            <person name="Aluru S."/>
            <person name="Martienssen R.A."/>
            <person name="Clifton S.W."/>
            <person name="McCombie W.R."/>
            <person name="Wing R.A."/>
            <person name="Wilson R.K."/>
        </authorList>
    </citation>
    <scope>NUCLEOTIDE SEQUENCE [LARGE SCALE GENOMIC DNA]</scope>
    <source>
        <strain evidence="3">cv. B73</strain>
    </source>
</reference>
<sequence length="156" mass="17404">MCLAGNPYSDRAWVKHCEFAKCQHKSFGVGVQKQAAKGCYRSIMVLAFSVLSGSRHMDETFPSRKAKQKKKTPVFFEQLCRRYLHSDNEYADAGQGENQQLSATEEENGGGLVRQSRDLEMQALVLNVEPRCVSSSRCSEGWNTLLCVPESFVSSG</sequence>
<dbReference type="Proteomes" id="UP000007305">
    <property type="component" value="Chromosome 10"/>
</dbReference>
<organism evidence="2 3">
    <name type="scientific">Zea mays</name>
    <name type="common">Maize</name>
    <dbReference type="NCBI Taxonomy" id="4577"/>
    <lineage>
        <taxon>Eukaryota</taxon>
        <taxon>Viridiplantae</taxon>
        <taxon>Streptophyta</taxon>
        <taxon>Embryophyta</taxon>
        <taxon>Tracheophyta</taxon>
        <taxon>Spermatophyta</taxon>
        <taxon>Magnoliopsida</taxon>
        <taxon>Liliopsida</taxon>
        <taxon>Poales</taxon>
        <taxon>Poaceae</taxon>
        <taxon>PACMAD clade</taxon>
        <taxon>Panicoideae</taxon>
        <taxon>Andropogonodae</taxon>
        <taxon>Andropogoneae</taxon>
        <taxon>Tripsacinae</taxon>
        <taxon>Zea</taxon>
    </lineage>
</organism>
<dbReference type="AlphaFoldDB" id="A0A804RIJ7"/>
<evidence type="ECO:0000313" key="2">
    <source>
        <dbReference type="EnsemblPlants" id="Zm00001eb430310_P001"/>
    </source>
</evidence>